<dbReference type="EMBL" id="GEDG01027913">
    <property type="protein sequence ID" value="JAP13522.1"/>
    <property type="molecule type" value="Transcribed_RNA"/>
</dbReference>
<dbReference type="EMBL" id="GEDG01020505">
    <property type="protein sequence ID" value="JAP19067.1"/>
    <property type="molecule type" value="Transcribed_RNA"/>
</dbReference>
<sequence>LNIFNLYFHLITTGIDPPEVKLSRGEGPSLSGDNNNRDFELMGFGTLTVMKSSCVAIKDKIPPL</sequence>
<proteinExistence type="predicted"/>
<organism evidence="1">
    <name type="scientific">Solanum chacoense</name>
    <name type="common">Chaco potato</name>
    <dbReference type="NCBI Taxonomy" id="4108"/>
    <lineage>
        <taxon>Eukaryota</taxon>
        <taxon>Viridiplantae</taxon>
        <taxon>Streptophyta</taxon>
        <taxon>Embryophyta</taxon>
        <taxon>Tracheophyta</taxon>
        <taxon>Spermatophyta</taxon>
        <taxon>Magnoliopsida</taxon>
        <taxon>eudicotyledons</taxon>
        <taxon>Gunneridae</taxon>
        <taxon>Pentapetalae</taxon>
        <taxon>asterids</taxon>
        <taxon>lamiids</taxon>
        <taxon>Solanales</taxon>
        <taxon>Solanaceae</taxon>
        <taxon>Solanoideae</taxon>
        <taxon>Solaneae</taxon>
        <taxon>Solanum</taxon>
    </lineage>
</organism>
<feature type="non-terminal residue" evidence="1">
    <location>
        <position position="1"/>
    </location>
</feature>
<evidence type="ECO:0000313" key="1">
    <source>
        <dbReference type="EMBL" id="JAP19067.1"/>
    </source>
</evidence>
<dbReference type="AlphaFoldDB" id="A0A0V0HI07"/>
<name>A0A0V0HI07_SOLCH</name>
<reference evidence="1" key="1">
    <citation type="submission" date="2015-12" db="EMBL/GenBank/DDBJ databases">
        <title>Gene expression during late stages of embryo sac development: a critical building block for successful pollen-pistil interactions.</title>
        <authorList>
            <person name="Liu Y."/>
            <person name="Joly V."/>
            <person name="Sabar M."/>
            <person name="Matton D.P."/>
        </authorList>
    </citation>
    <scope>NUCLEOTIDE SEQUENCE</scope>
</reference>
<protein>
    <submittedName>
        <fullName evidence="1">Putative ovule protein</fullName>
    </submittedName>
</protein>
<accession>A0A0V0HI07</accession>